<dbReference type="EMBL" id="BAAAUF010000118">
    <property type="protein sequence ID" value="GAA3078955.1"/>
    <property type="molecule type" value="Genomic_DNA"/>
</dbReference>
<reference evidence="2" key="1">
    <citation type="journal article" date="2019" name="Int. J. Syst. Evol. Microbiol.">
        <title>The Global Catalogue of Microorganisms (GCM) 10K type strain sequencing project: providing services to taxonomists for standard genome sequencing and annotation.</title>
        <authorList>
            <consortium name="The Broad Institute Genomics Platform"/>
            <consortium name="The Broad Institute Genome Sequencing Center for Infectious Disease"/>
            <person name="Wu L."/>
            <person name="Ma J."/>
        </authorList>
    </citation>
    <scope>NUCLEOTIDE SEQUENCE [LARGE SCALE GENOMIC DNA]</scope>
    <source>
        <strain evidence="2">JCM 9091</strain>
    </source>
</reference>
<dbReference type="InterPro" id="IPR027417">
    <property type="entry name" value="P-loop_NTPase"/>
</dbReference>
<proteinExistence type="predicted"/>
<protein>
    <recommendedName>
        <fullName evidence="3">Thymidylate kinase</fullName>
    </recommendedName>
</protein>
<dbReference type="SUPFAM" id="SSF52540">
    <property type="entry name" value="P-loop containing nucleoside triphosphate hydrolases"/>
    <property type="match status" value="1"/>
</dbReference>
<dbReference type="RefSeq" id="WP_234517303.1">
    <property type="nucleotide sequence ID" value="NZ_BAAAUF010000118.1"/>
</dbReference>
<evidence type="ECO:0008006" key="3">
    <source>
        <dbReference type="Google" id="ProtNLM"/>
    </source>
</evidence>
<gene>
    <name evidence="1" type="ORF">GCM10010448_70640</name>
</gene>
<accession>A0ABP6M8E3</accession>
<comment type="caution">
    <text evidence="1">The sequence shown here is derived from an EMBL/GenBank/DDBJ whole genome shotgun (WGS) entry which is preliminary data.</text>
</comment>
<sequence>MKIIALEGPSYAGKSTAIRHLRTRGIEERAFVSDCYVQHIARRTDIPPARTASATEQLAAFETFMGIEGARVRRALTSAKPVVLLDRSVDTLLAHALALDALFGYDVHHRLRDRLQELPFLRPHHTLYLDVPAEELAMRRKEAGHTAAESEYFLHEPAFLTHTRDYFVSAAQPPVSREVTVIPADTSPDAVAHAVEALVTYWTR</sequence>
<organism evidence="1 2">
    <name type="scientific">Streptomyces glomeratus</name>
    <dbReference type="NCBI Taxonomy" id="284452"/>
    <lineage>
        <taxon>Bacteria</taxon>
        <taxon>Bacillati</taxon>
        <taxon>Actinomycetota</taxon>
        <taxon>Actinomycetes</taxon>
        <taxon>Kitasatosporales</taxon>
        <taxon>Streptomycetaceae</taxon>
        <taxon>Streptomyces</taxon>
    </lineage>
</organism>
<dbReference type="Proteomes" id="UP001501532">
    <property type="component" value="Unassembled WGS sequence"/>
</dbReference>
<dbReference type="Gene3D" id="3.40.50.300">
    <property type="entry name" value="P-loop containing nucleotide triphosphate hydrolases"/>
    <property type="match status" value="1"/>
</dbReference>
<keyword evidence="2" id="KW-1185">Reference proteome</keyword>
<evidence type="ECO:0000313" key="1">
    <source>
        <dbReference type="EMBL" id="GAA3078955.1"/>
    </source>
</evidence>
<name>A0ABP6M8E3_9ACTN</name>
<evidence type="ECO:0000313" key="2">
    <source>
        <dbReference type="Proteomes" id="UP001501532"/>
    </source>
</evidence>